<feature type="chain" id="PRO_5045350362" description="Ice-binding protein C-terminal domain-containing protein" evidence="2">
    <location>
        <begin position="21"/>
        <end position="241"/>
    </location>
</feature>
<dbReference type="Pfam" id="PF07589">
    <property type="entry name" value="PEP-CTERM"/>
    <property type="match status" value="1"/>
</dbReference>
<evidence type="ECO:0000313" key="4">
    <source>
        <dbReference type="EMBL" id="BDL42849.1"/>
    </source>
</evidence>
<dbReference type="NCBIfam" id="TIGR03382">
    <property type="entry name" value="GC_trans_RRR"/>
    <property type="match status" value="1"/>
</dbReference>
<dbReference type="InterPro" id="IPR017756">
    <property type="entry name" value="TM_Gly-Cys-Arg_CS"/>
</dbReference>
<dbReference type="InterPro" id="IPR013424">
    <property type="entry name" value="Ice-binding_C"/>
</dbReference>
<sequence>MKPSLFFATSLIALAGTAQAAIIFDYQANPGTTAALYNPSVSDGVSITGQTVTNASGGALGQKTGTNYVNSFLSPNVNVGTGGTWTLTLSFTVTEDVTIDSIALNLFTFNGSNQIQNSNRKGAYMFNLKLGDTVLASCADSSLTYAGTGDVTPSGAQKASVETLGQRGGSSGVREESSLDKAVTLTAGETYSMELSLSRGAETNGYFVGLGAIELNTVPEPATASLGLAGLAVLLLRRRKR</sequence>
<proteinExistence type="predicted"/>
<feature type="signal peptide" evidence="2">
    <location>
        <begin position="1"/>
        <end position="20"/>
    </location>
</feature>
<evidence type="ECO:0000256" key="2">
    <source>
        <dbReference type="SAM" id="SignalP"/>
    </source>
</evidence>
<feature type="region of interest" description="Disordered" evidence="1">
    <location>
        <begin position="156"/>
        <end position="175"/>
    </location>
</feature>
<evidence type="ECO:0000259" key="3">
    <source>
        <dbReference type="Pfam" id="PF07589"/>
    </source>
</evidence>
<protein>
    <recommendedName>
        <fullName evidence="3">Ice-binding protein C-terminal domain-containing protein</fullName>
    </recommendedName>
</protein>
<reference evidence="4" key="1">
    <citation type="submission" date="2022-06" db="EMBL/GenBank/DDBJ databases">
        <title>Akkermansia biwalacus sp. nov., an anaerobic mucin-degrading bacterium isolated from human intestine.</title>
        <authorList>
            <person name="Kobayashi Y."/>
            <person name="Inoue S."/>
            <person name="Kawahara T."/>
            <person name="Kohda N."/>
        </authorList>
    </citation>
    <scope>NUCLEOTIDE SEQUENCE</scope>
    <source>
        <strain evidence="4">WON2089</strain>
    </source>
</reference>
<dbReference type="EMBL" id="AP025943">
    <property type="protein sequence ID" value="BDL42849.1"/>
    <property type="molecule type" value="Genomic_DNA"/>
</dbReference>
<organism evidence="4 5">
    <name type="scientific">Akkermansia biwaensis</name>
    <dbReference type="NCBI Taxonomy" id="2946555"/>
    <lineage>
        <taxon>Bacteria</taxon>
        <taxon>Pseudomonadati</taxon>
        <taxon>Verrucomicrobiota</taxon>
        <taxon>Verrucomicrobiia</taxon>
        <taxon>Verrucomicrobiales</taxon>
        <taxon>Akkermansiaceae</taxon>
        <taxon>Akkermansia</taxon>
    </lineage>
</organism>
<gene>
    <name evidence="4" type="ORF">Abiwalacus_04230</name>
</gene>
<accession>A0ABM7ZDT1</accession>
<keyword evidence="5" id="KW-1185">Reference proteome</keyword>
<feature type="domain" description="Ice-binding protein C-terminal" evidence="3">
    <location>
        <begin position="217"/>
        <end position="239"/>
    </location>
</feature>
<evidence type="ECO:0000313" key="5">
    <source>
        <dbReference type="Proteomes" id="UP001062263"/>
    </source>
</evidence>
<dbReference type="NCBIfam" id="TIGR02595">
    <property type="entry name" value="PEP_CTERM"/>
    <property type="match status" value="1"/>
</dbReference>
<dbReference type="RefSeq" id="WP_215436473.1">
    <property type="nucleotide sequence ID" value="NZ_AP025943.1"/>
</dbReference>
<name>A0ABM7ZDT1_9BACT</name>
<dbReference type="Proteomes" id="UP001062263">
    <property type="component" value="Chromosome"/>
</dbReference>
<evidence type="ECO:0000256" key="1">
    <source>
        <dbReference type="SAM" id="MobiDB-lite"/>
    </source>
</evidence>
<keyword evidence="2" id="KW-0732">Signal</keyword>